<evidence type="ECO:0000313" key="3">
    <source>
        <dbReference type="EMBL" id="KAK9523770.1"/>
    </source>
</evidence>
<comment type="caution">
    <text evidence="3">The sequence shown here is derived from an EMBL/GenBank/DDBJ whole genome shotgun (WGS) entry which is preliminary data.</text>
</comment>
<evidence type="ECO:0000256" key="2">
    <source>
        <dbReference type="SAM" id="SignalP"/>
    </source>
</evidence>
<accession>A0AAW1EPB5</accession>
<sequence>MKSGLRVAFLLLLVTGTVTAKGSDLPEAPNDNDLHHEAAAQRAKRFSGLSGFFNRKGAAAKPTPAVADGFGFDLADALHPDPKSSKPSGGHSGLKLEDALRPAEKPADSGGICQRIFVEKLNEILENEKLLLKQRAPSSRFYDGR</sequence>
<gene>
    <name evidence="3" type="ORF">VZT92_017667</name>
</gene>
<reference evidence="3 4" key="1">
    <citation type="journal article" date="2024" name="Genome Biol. Evol.">
        <title>Chromosome-level genome assembly of the viviparous eelpout Zoarces viviparus.</title>
        <authorList>
            <person name="Fuhrmann N."/>
            <person name="Brasseur M.V."/>
            <person name="Bakowski C.E."/>
            <person name="Podsiadlowski L."/>
            <person name="Prost S."/>
            <person name="Krehenwinkel H."/>
            <person name="Mayer C."/>
        </authorList>
    </citation>
    <scope>NUCLEOTIDE SEQUENCE [LARGE SCALE GENOMIC DNA]</scope>
    <source>
        <strain evidence="3">NO-MEL_2022_Ind0_liver</strain>
    </source>
</reference>
<name>A0AAW1EPB5_ZOAVI</name>
<keyword evidence="2" id="KW-0732">Signal</keyword>
<feature type="chain" id="PRO_5043923422" evidence="2">
    <location>
        <begin position="21"/>
        <end position="145"/>
    </location>
</feature>
<evidence type="ECO:0000313" key="4">
    <source>
        <dbReference type="Proteomes" id="UP001488805"/>
    </source>
</evidence>
<dbReference type="Proteomes" id="UP001488805">
    <property type="component" value="Unassembled WGS sequence"/>
</dbReference>
<dbReference type="AlphaFoldDB" id="A0AAW1EPB5"/>
<keyword evidence="4" id="KW-1185">Reference proteome</keyword>
<dbReference type="EMBL" id="JBCEZU010000156">
    <property type="protein sequence ID" value="KAK9523770.1"/>
    <property type="molecule type" value="Genomic_DNA"/>
</dbReference>
<organism evidence="3 4">
    <name type="scientific">Zoarces viviparus</name>
    <name type="common">Viviparous eelpout</name>
    <name type="synonym">Blennius viviparus</name>
    <dbReference type="NCBI Taxonomy" id="48416"/>
    <lineage>
        <taxon>Eukaryota</taxon>
        <taxon>Metazoa</taxon>
        <taxon>Chordata</taxon>
        <taxon>Craniata</taxon>
        <taxon>Vertebrata</taxon>
        <taxon>Euteleostomi</taxon>
        <taxon>Actinopterygii</taxon>
        <taxon>Neopterygii</taxon>
        <taxon>Teleostei</taxon>
        <taxon>Neoteleostei</taxon>
        <taxon>Acanthomorphata</taxon>
        <taxon>Eupercaria</taxon>
        <taxon>Perciformes</taxon>
        <taxon>Cottioidei</taxon>
        <taxon>Zoarcales</taxon>
        <taxon>Zoarcidae</taxon>
        <taxon>Zoarcinae</taxon>
        <taxon>Zoarces</taxon>
    </lineage>
</organism>
<protein>
    <submittedName>
        <fullName evidence="3">Uncharacterized protein</fullName>
    </submittedName>
</protein>
<evidence type="ECO:0000256" key="1">
    <source>
        <dbReference type="SAM" id="MobiDB-lite"/>
    </source>
</evidence>
<proteinExistence type="predicted"/>
<feature type="signal peptide" evidence="2">
    <location>
        <begin position="1"/>
        <end position="20"/>
    </location>
</feature>
<feature type="compositionally biased region" description="Basic and acidic residues" evidence="1">
    <location>
        <begin position="94"/>
        <end position="107"/>
    </location>
</feature>
<feature type="region of interest" description="Disordered" evidence="1">
    <location>
        <begin position="77"/>
        <end position="109"/>
    </location>
</feature>